<dbReference type="RefSeq" id="WP_228855782.1">
    <property type="nucleotide sequence ID" value="NZ_AP024086.1"/>
</dbReference>
<dbReference type="KEGG" id="dbk:DGMP_02660"/>
<name>A0A8D5FIR4_9BACT</name>
<protein>
    <recommendedName>
        <fullName evidence="5">DNA-binding protein</fullName>
    </recommendedName>
</protein>
<evidence type="ECO:0000256" key="1">
    <source>
        <dbReference type="SAM" id="MobiDB-lite"/>
    </source>
</evidence>
<evidence type="ECO:0008006" key="5">
    <source>
        <dbReference type="Google" id="ProtNLM"/>
    </source>
</evidence>
<gene>
    <name evidence="3" type="ORF">DGMP_02660</name>
</gene>
<feature type="chain" id="PRO_5034276146" description="DNA-binding protein" evidence="2">
    <location>
        <begin position="29"/>
        <end position="262"/>
    </location>
</feature>
<keyword evidence="4" id="KW-1185">Reference proteome</keyword>
<evidence type="ECO:0000313" key="3">
    <source>
        <dbReference type="EMBL" id="BCL59573.1"/>
    </source>
</evidence>
<keyword evidence="2" id="KW-0732">Signal</keyword>
<feature type="region of interest" description="Disordered" evidence="1">
    <location>
        <begin position="125"/>
        <end position="149"/>
    </location>
</feature>
<dbReference type="AlphaFoldDB" id="A0A8D5FIR4"/>
<sequence length="262" mass="28359">MQSKPFLSLIIFTVFLFSLLLIPQTNHANGMTLNTTGKIVETMDSGGYTYILVDNGKEKTWVAIPQTKVEKGTTVTYKPGMVMTNFVSKSLERTFKTIIFSSGLDGKGTQSFHGMTTSDDSFAAAVQSERKAGPPAASRPIQSSGGSNGAIAPFREISIKKADAPNGYSVEELYNQADKLNGEKVTLHGLVVKVSPNIMGRNWIHMQDGTGNPMKNTHDMVVTSSEIPEVNSEITIEGVLAAKKDFGAGYKYKAIIEEAVIK</sequence>
<evidence type="ECO:0000256" key="2">
    <source>
        <dbReference type="SAM" id="SignalP"/>
    </source>
</evidence>
<accession>A0A8D5FIR4</accession>
<evidence type="ECO:0000313" key="4">
    <source>
        <dbReference type="Proteomes" id="UP000826725"/>
    </source>
</evidence>
<proteinExistence type="predicted"/>
<feature type="signal peptide" evidence="2">
    <location>
        <begin position="1"/>
        <end position="28"/>
    </location>
</feature>
<organism evidence="3 4">
    <name type="scientific">Desulfomarina profundi</name>
    <dbReference type="NCBI Taxonomy" id="2772557"/>
    <lineage>
        <taxon>Bacteria</taxon>
        <taxon>Pseudomonadati</taxon>
        <taxon>Thermodesulfobacteriota</taxon>
        <taxon>Desulfobulbia</taxon>
        <taxon>Desulfobulbales</taxon>
        <taxon>Desulfobulbaceae</taxon>
        <taxon>Desulfomarina</taxon>
    </lineage>
</organism>
<dbReference type="EMBL" id="AP024086">
    <property type="protein sequence ID" value="BCL59573.1"/>
    <property type="molecule type" value="Genomic_DNA"/>
</dbReference>
<dbReference type="Proteomes" id="UP000826725">
    <property type="component" value="Chromosome"/>
</dbReference>
<reference evidence="3" key="1">
    <citation type="submission" date="2020-09" db="EMBL/GenBank/DDBJ databases">
        <title>Desulfogranum mesoprofundum gen. nov., sp. nov., a novel mesophilic, sulfate-reducing chemolithoautotroph isolated from a deep-sea hydrothermal vent chimney in the Suiyo Seamount.</title>
        <authorList>
            <person name="Hashimoto Y."/>
            <person name="Nakagawa S."/>
        </authorList>
    </citation>
    <scope>NUCLEOTIDE SEQUENCE</scope>
    <source>
        <strain evidence="3">KT2</strain>
    </source>
</reference>